<feature type="domain" description="TPX2 C-terminal" evidence="8">
    <location>
        <begin position="285"/>
        <end position="354"/>
    </location>
</feature>
<keyword evidence="3" id="KW-0963">Cytoplasm</keyword>
<feature type="region of interest" description="Disordered" evidence="7">
    <location>
        <begin position="1"/>
        <end position="22"/>
    </location>
</feature>
<evidence type="ECO:0000313" key="10">
    <source>
        <dbReference type="Proteomes" id="UP001642487"/>
    </source>
</evidence>
<dbReference type="InterPro" id="IPR044806">
    <property type="entry name" value="WVD2/WDL1-4"/>
</dbReference>
<feature type="coiled-coil region" evidence="6">
    <location>
        <begin position="299"/>
        <end position="326"/>
    </location>
</feature>
<evidence type="ECO:0000259" key="8">
    <source>
        <dbReference type="Pfam" id="PF06886"/>
    </source>
</evidence>
<comment type="subcellular location">
    <subcellularLocation>
        <location evidence="1">Cytoplasm</location>
        <location evidence="1">Cytoskeleton</location>
    </subcellularLocation>
</comment>
<evidence type="ECO:0000256" key="4">
    <source>
        <dbReference type="ARBA" id="ARBA00022701"/>
    </source>
</evidence>
<feature type="compositionally biased region" description="Low complexity" evidence="7">
    <location>
        <begin position="199"/>
        <end position="214"/>
    </location>
</feature>
<dbReference type="EMBL" id="OZ021736">
    <property type="protein sequence ID" value="CAK9314852.1"/>
    <property type="molecule type" value="Genomic_DNA"/>
</dbReference>
<evidence type="ECO:0000256" key="6">
    <source>
        <dbReference type="SAM" id="Coils"/>
    </source>
</evidence>
<evidence type="ECO:0000256" key="7">
    <source>
        <dbReference type="SAM" id="MobiDB-lite"/>
    </source>
</evidence>
<accession>A0ABP0Y344</accession>
<evidence type="ECO:0000256" key="5">
    <source>
        <dbReference type="ARBA" id="ARBA00023212"/>
    </source>
</evidence>
<evidence type="ECO:0000313" key="9">
    <source>
        <dbReference type="EMBL" id="CAK9314852.1"/>
    </source>
</evidence>
<name>A0ABP0Y344_9ROSI</name>
<feature type="compositionally biased region" description="Basic and acidic residues" evidence="7">
    <location>
        <begin position="251"/>
        <end position="261"/>
    </location>
</feature>
<gene>
    <name evidence="9" type="ORF">CITCOLO1_LOCUS6624</name>
</gene>
<keyword evidence="6" id="KW-0175">Coiled coil</keyword>
<dbReference type="PANTHER" id="PTHR46372:SF6">
    <property type="entry name" value="PROTEIN WVD2-LIKE 1"/>
    <property type="match status" value="1"/>
</dbReference>
<feature type="region of interest" description="Disordered" evidence="7">
    <location>
        <begin position="357"/>
        <end position="380"/>
    </location>
</feature>
<evidence type="ECO:0000256" key="2">
    <source>
        <dbReference type="ARBA" id="ARBA00005885"/>
    </source>
</evidence>
<feature type="region of interest" description="Disordered" evidence="7">
    <location>
        <begin position="392"/>
        <end position="461"/>
    </location>
</feature>
<keyword evidence="10" id="KW-1185">Reference proteome</keyword>
<keyword evidence="5" id="KW-0206">Cytoskeleton</keyword>
<proteinExistence type="inferred from homology"/>
<evidence type="ECO:0000256" key="3">
    <source>
        <dbReference type="ARBA" id="ARBA00022490"/>
    </source>
</evidence>
<organism evidence="9 10">
    <name type="scientific">Citrullus colocynthis</name>
    <name type="common">colocynth</name>
    <dbReference type="NCBI Taxonomy" id="252529"/>
    <lineage>
        <taxon>Eukaryota</taxon>
        <taxon>Viridiplantae</taxon>
        <taxon>Streptophyta</taxon>
        <taxon>Embryophyta</taxon>
        <taxon>Tracheophyta</taxon>
        <taxon>Spermatophyta</taxon>
        <taxon>Magnoliopsida</taxon>
        <taxon>eudicotyledons</taxon>
        <taxon>Gunneridae</taxon>
        <taxon>Pentapetalae</taxon>
        <taxon>rosids</taxon>
        <taxon>fabids</taxon>
        <taxon>Cucurbitales</taxon>
        <taxon>Cucurbitaceae</taxon>
        <taxon>Benincaseae</taxon>
        <taxon>Citrullus</taxon>
    </lineage>
</organism>
<sequence length="461" mass="51230">MMTWQNDIFEKGEGRERGVENQGDLVRSARGAGFSRVMGREIAGVVEKPNGLVVVLNGVSHEKVHVSPKIAEESIDLEEFEEKESSEENSFAENYQETEHDVVAIKSSNLDANVPILVPAPVTVPIPMPVPPPAPTPAPVLVPEEKKKEERTVAQKISDFNKSISPGTIAVTPKIMRVNQKIQQPTVQPTVQALEKAATSSQTIETEPTPTTTTVFKASPTPNTIELQSPSPKKNSPPNSPQSSCKSSQNDLKKHHEEDHWSIASSTVQSIRQLKSKVTIGTAPTFRSAERADKRKEFYYKLEEKHKAMEAERIQYEARIREEQEAAIKQLRKGLVIKANPVPSFYYEGPPPKVELKKLPLTRPKSPNLTRRKSCGDSMNLSIEEKGKVCTRAQRHSFGSQKAEESANGITRKSKAQANGHCHSNESFKHRNHVKRDKETRKTASATTDPRESNVDIPIHS</sequence>
<keyword evidence="4" id="KW-0493">Microtubule</keyword>
<dbReference type="InterPro" id="IPR027329">
    <property type="entry name" value="TPX2_C"/>
</dbReference>
<evidence type="ECO:0000256" key="1">
    <source>
        <dbReference type="ARBA" id="ARBA00004245"/>
    </source>
</evidence>
<protein>
    <recommendedName>
        <fullName evidence="8">TPX2 C-terminal domain-containing protein</fullName>
    </recommendedName>
</protein>
<feature type="compositionally biased region" description="Low complexity" evidence="7">
    <location>
        <begin position="228"/>
        <end position="250"/>
    </location>
</feature>
<comment type="similarity">
    <text evidence="2">Belongs to the TPX2 family.</text>
</comment>
<dbReference type="Proteomes" id="UP001642487">
    <property type="component" value="Chromosome 2"/>
</dbReference>
<dbReference type="PANTHER" id="PTHR46372">
    <property type="entry name" value="PROTEIN WVD2-LIKE 3"/>
    <property type="match status" value="1"/>
</dbReference>
<feature type="compositionally biased region" description="Basic and acidic residues" evidence="7">
    <location>
        <begin position="8"/>
        <end position="19"/>
    </location>
</feature>
<dbReference type="Pfam" id="PF06886">
    <property type="entry name" value="TPX2"/>
    <property type="match status" value="1"/>
</dbReference>
<reference evidence="9 10" key="1">
    <citation type="submission" date="2024-03" db="EMBL/GenBank/DDBJ databases">
        <authorList>
            <person name="Gkanogiannis A."/>
            <person name="Becerra Lopez-Lavalle L."/>
        </authorList>
    </citation>
    <scope>NUCLEOTIDE SEQUENCE [LARGE SCALE GENOMIC DNA]</scope>
</reference>
<feature type="region of interest" description="Disordered" evidence="7">
    <location>
        <begin position="198"/>
        <end position="264"/>
    </location>
</feature>